<dbReference type="PANTHER" id="PTHR36348">
    <property type="entry name" value="EXPRESSED PROTEIN"/>
    <property type="match status" value="1"/>
</dbReference>
<protein>
    <submittedName>
        <fullName evidence="2">Uncharacterized protein</fullName>
    </submittedName>
</protein>
<comment type="caution">
    <text evidence="2">The sequence shown here is derived from an EMBL/GenBank/DDBJ whole genome shotgun (WGS) entry which is preliminary data.</text>
</comment>
<gene>
    <name evidence="2" type="ORF">SCF082_LOCUS14214</name>
</gene>
<evidence type="ECO:0000313" key="2">
    <source>
        <dbReference type="EMBL" id="CAK9018753.1"/>
    </source>
</evidence>
<dbReference type="EMBL" id="CAXAMM010008890">
    <property type="protein sequence ID" value="CAK9018753.1"/>
    <property type="molecule type" value="Genomic_DNA"/>
</dbReference>
<name>A0ABP0JXA1_9DINO</name>
<reference evidence="2 3" key="1">
    <citation type="submission" date="2024-02" db="EMBL/GenBank/DDBJ databases">
        <authorList>
            <person name="Chen Y."/>
            <person name="Shah S."/>
            <person name="Dougan E. K."/>
            <person name="Thang M."/>
            <person name="Chan C."/>
        </authorList>
    </citation>
    <scope>NUCLEOTIDE SEQUENCE [LARGE SCALE GENOMIC DNA]</scope>
</reference>
<keyword evidence="3" id="KW-1185">Reference proteome</keyword>
<accession>A0ABP0JXA1</accession>
<dbReference type="Proteomes" id="UP001642464">
    <property type="component" value="Unassembled WGS sequence"/>
</dbReference>
<dbReference type="PANTHER" id="PTHR36348:SF1">
    <property type="entry name" value="EXPRESSED PROTEIN"/>
    <property type="match status" value="1"/>
</dbReference>
<evidence type="ECO:0000313" key="3">
    <source>
        <dbReference type="Proteomes" id="UP001642464"/>
    </source>
</evidence>
<proteinExistence type="predicted"/>
<sequence>MTGKKSTKHPAPAGAPRWWRRYGAFGLLVAATQVLDFAVPNSKYSGYRYDMAEKQDETQALSRDVVVNDIRDLNELLKMQDPICPDDKILLMAITLDNGTRIDRPTAEDLKVLKPTKLRPVVFHWKDMGEEQTKAPKEYDEIIQRLLSASPTDLEEMVRANWKQFDKAFYFRLYNLREECEDELLKRKMWNLERLTLDLKQKAFEQTSKQLPESQADAQTILNALLEDDGQTLLWPPKADAFRRLAEEITLRATRNKYEDGWFETVLEICEGFGDKMQKQNELQMAGMAQIAMQRLVTEWLRHDSLWEETSEGRFLGRLMNLSHEQWKTQLMLEQEPLDSLKLREEIKQLSNDARHWPPHGQQTANLCGQVPSGVAGLHR</sequence>
<evidence type="ECO:0000256" key="1">
    <source>
        <dbReference type="SAM" id="MobiDB-lite"/>
    </source>
</evidence>
<feature type="region of interest" description="Disordered" evidence="1">
    <location>
        <begin position="356"/>
        <end position="380"/>
    </location>
</feature>
<organism evidence="2 3">
    <name type="scientific">Durusdinium trenchii</name>
    <dbReference type="NCBI Taxonomy" id="1381693"/>
    <lineage>
        <taxon>Eukaryota</taxon>
        <taxon>Sar</taxon>
        <taxon>Alveolata</taxon>
        <taxon>Dinophyceae</taxon>
        <taxon>Suessiales</taxon>
        <taxon>Symbiodiniaceae</taxon>
        <taxon>Durusdinium</taxon>
    </lineage>
</organism>